<reference evidence="5 6" key="1">
    <citation type="submission" date="2015-10" db="EMBL/GenBank/DDBJ databases">
        <title>Full genome of DAOMC 229536 Phialocephala scopiformis, a fungal endophyte of spruce producing the potent anti-insectan compound rugulosin.</title>
        <authorList>
            <consortium name="DOE Joint Genome Institute"/>
            <person name="Walker A.K."/>
            <person name="Frasz S.L."/>
            <person name="Seifert K.A."/>
            <person name="Miller J.D."/>
            <person name="Mondo S.J."/>
            <person name="Labutti K."/>
            <person name="Lipzen A."/>
            <person name="Dockter R."/>
            <person name="Kennedy M."/>
            <person name="Grigoriev I.V."/>
            <person name="Spatafora J.W."/>
        </authorList>
    </citation>
    <scope>NUCLEOTIDE SEQUENCE [LARGE SCALE GENOMIC DNA]</scope>
    <source>
        <strain evidence="5 6">CBS 120377</strain>
    </source>
</reference>
<dbReference type="Pfam" id="PF00069">
    <property type="entry name" value="Pkinase"/>
    <property type="match status" value="1"/>
</dbReference>
<gene>
    <name evidence="5" type="ORF">LY89DRAFT_719163</name>
</gene>
<dbReference type="InterPro" id="IPR008271">
    <property type="entry name" value="Ser/Thr_kinase_AS"/>
</dbReference>
<organism evidence="5 6">
    <name type="scientific">Mollisia scopiformis</name>
    <name type="common">Conifer needle endophyte fungus</name>
    <name type="synonym">Phialocephala scopiformis</name>
    <dbReference type="NCBI Taxonomy" id="149040"/>
    <lineage>
        <taxon>Eukaryota</taxon>
        <taxon>Fungi</taxon>
        <taxon>Dikarya</taxon>
        <taxon>Ascomycota</taxon>
        <taxon>Pezizomycotina</taxon>
        <taxon>Leotiomycetes</taxon>
        <taxon>Helotiales</taxon>
        <taxon>Mollisiaceae</taxon>
        <taxon>Mollisia</taxon>
    </lineage>
</organism>
<dbReference type="Gene3D" id="1.10.510.10">
    <property type="entry name" value="Transferase(Phosphotransferase) domain 1"/>
    <property type="match status" value="1"/>
</dbReference>
<dbReference type="KEGG" id="psco:LY89DRAFT_719163"/>
<evidence type="ECO:0000256" key="1">
    <source>
        <dbReference type="ARBA" id="ARBA00022737"/>
    </source>
</evidence>
<dbReference type="PROSITE" id="PS50088">
    <property type="entry name" value="ANK_REPEAT"/>
    <property type="match status" value="4"/>
</dbReference>
<dbReference type="InterPro" id="IPR036770">
    <property type="entry name" value="Ankyrin_rpt-contain_sf"/>
</dbReference>
<keyword evidence="6" id="KW-1185">Reference proteome</keyword>
<sequence length="1087" mass="120429">MSGSIGIIDNWCHTLAEASEEQEPSVTTPNLQTLAQPDFQLLGTAAEFVRVLKSLSVAGPLNLTNHLMPHLFIGEGGQFSVFRSNITARNDTALWKIGAPVAVKKCKIVMETNQVIDLTGEGTRKQVHAMLLEVLVLRHTKLRSHRNIVRLLGWAKEGGFDGMPLLVMELATEGDLMGFLNGPRGDSWNLKHHLCLDMAAGLDAIHDVGIIHADFKPENILVFPNASDDVPLIAKLSDFGYSSTEANTHSESKIYITALTKGWQAPEIILTTPPISITTDSYKKADNYSLGLVVWSVCCFRGQAPPACQDDTALSTALEALERLSTLSGMLEETFSAALEQLLQYHPTQRTKQENQEAGTFSSETPGVTQIKEDTHPLRMDPIQQYFWAGINKSFEAFGSRMTGGELFSLFLENTWGDIHAGTITLDSYSIQQLLLSAERGFVPAQAVVDRVFQSYEIDWPSDKIVHRASWLFEGAAIGCPLAYNDLYASDQTAAKRARTQFYQRGGYQQYYYSDETTSLWRTWRYESFRPGTSLGIEKDDDKISETSHPLQFFDPTHDHPLNKHELLYLSCLAGDSRAVIELCKAGANTSIIGEPGGATCLHWLLTFPDEDMEDIASLLMQSGNINAELGVKVPVAKDTFPFAWPPGTPLHWAVASSSSRAVNILLKNGADCCYRNGIDPYMYDMDVRYFERDGEDESQGMYSAPTGKCLGMSPVDLAVCSRDVLVLSEFLALQGRPNLQIFEADEEGYTPFHRLEYNHIGRTANQHRFASAAFDGSRTARRGSTSKVISILKQLGGNIDQLTNASPHNERRNDRPGSLTPLMLAVRWIDLDTVTALLENAANVNVRNELGFNVLSQLPESGDYNYCFRDLPSIVGTLLKHDVEVAAKGAFRDYTPLANAILCGSIDVMELLLAAGADPTEKSKKFNVMAWWVNHTPLWGYMLPWTRKMSWRQRGLRMAKILTQYVFSRDTDDVRQVLHHVDAFGSGLLHYAVASGHPEVVKAVLAAGGDKEAHRTVLASPIDRSLNSASWVNKMGTGTALEVCSRMKDVCIQMSTKGHEAVSPAEYKFMVKVYDEIKEILVGDSR</sequence>
<name>A0A194X8F1_MOLSC</name>
<keyword evidence="2 3" id="KW-0040">ANK repeat</keyword>
<feature type="domain" description="Protein kinase" evidence="4">
    <location>
        <begin position="67"/>
        <end position="379"/>
    </location>
</feature>
<dbReference type="EMBL" id="KQ947416">
    <property type="protein sequence ID" value="KUJ16446.1"/>
    <property type="molecule type" value="Genomic_DNA"/>
</dbReference>
<accession>A0A194X8F1</accession>
<proteinExistence type="predicted"/>
<evidence type="ECO:0000313" key="5">
    <source>
        <dbReference type="EMBL" id="KUJ16446.1"/>
    </source>
</evidence>
<feature type="repeat" description="ANK" evidence="3">
    <location>
        <begin position="893"/>
        <end position="925"/>
    </location>
</feature>
<dbReference type="InParanoid" id="A0A194X8F1"/>
<dbReference type="InterPro" id="IPR002110">
    <property type="entry name" value="Ankyrin_rpt"/>
</dbReference>
<dbReference type="InterPro" id="IPR011009">
    <property type="entry name" value="Kinase-like_dom_sf"/>
</dbReference>
<feature type="repeat" description="ANK" evidence="3">
    <location>
        <begin position="818"/>
        <end position="850"/>
    </location>
</feature>
<dbReference type="GeneID" id="28828200"/>
<evidence type="ECO:0000256" key="3">
    <source>
        <dbReference type="PROSITE-ProRule" id="PRU00023"/>
    </source>
</evidence>
<dbReference type="PANTHER" id="PTHR24198:SF165">
    <property type="entry name" value="ANKYRIN REPEAT-CONTAINING PROTEIN-RELATED"/>
    <property type="match status" value="1"/>
</dbReference>
<dbReference type="CDD" id="cd00180">
    <property type="entry name" value="PKc"/>
    <property type="match status" value="1"/>
</dbReference>
<dbReference type="Gene3D" id="1.25.40.20">
    <property type="entry name" value="Ankyrin repeat-containing domain"/>
    <property type="match status" value="2"/>
</dbReference>
<dbReference type="PROSITE" id="PS50011">
    <property type="entry name" value="PROTEIN_KINASE_DOM"/>
    <property type="match status" value="1"/>
</dbReference>
<dbReference type="Proteomes" id="UP000070700">
    <property type="component" value="Unassembled WGS sequence"/>
</dbReference>
<dbReference type="SUPFAM" id="SSF48403">
    <property type="entry name" value="Ankyrin repeat"/>
    <property type="match status" value="2"/>
</dbReference>
<dbReference type="OrthoDB" id="626167at2759"/>
<evidence type="ECO:0000256" key="2">
    <source>
        <dbReference type="ARBA" id="ARBA00023043"/>
    </source>
</evidence>
<dbReference type="PROSITE" id="PS50297">
    <property type="entry name" value="ANK_REP_REGION"/>
    <property type="match status" value="4"/>
</dbReference>
<dbReference type="GO" id="GO:0004672">
    <property type="term" value="F:protein kinase activity"/>
    <property type="evidence" value="ECO:0007669"/>
    <property type="project" value="InterPro"/>
</dbReference>
<dbReference type="GO" id="GO:0005524">
    <property type="term" value="F:ATP binding"/>
    <property type="evidence" value="ECO:0007669"/>
    <property type="project" value="InterPro"/>
</dbReference>
<evidence type="ECO:0000259" key="4">
    <source>
        <dbReference type="PROSITE" id="PS50011"/>
    </source>
</evidence>
<keyword evidence="1" id="KW-0677">Repeat</keyword>
<dbReference type="Pfam" id="PF00023">
    <property type="entry name" value="Ank"/>
    <property type="match status" value="3"/>
</dbReference>
<dbReference type="SMART" id="SM00248">
    <property type="entry name" value="ANK"/>
    <property type="match status" value="7"/>
</dbReference>
<dbReference type="RefSeq" id="XP_018070801.1">
    <property type="nucleotide sequence ID" value="XM_018218474.1"/>
</dbReference>
<dbReference type="InterPro" id="IPR000719">
    <property type="entry name" value="Prot_kinase_dom"/>
</dbReference>
<feature type="repeat" description="ANK" evidence="3">
    <location>
        <begin position="985"/>
        <end position="1017"/>
    </location>
</feature>
<dbReference type="SUPFAM" id="SSF56112">
    <property type="entry name" value="Protein kinase-like (PK-like)"/>
    <property type="match status" value="1"/>
</dbReference>
<protein>
    <recommendedName>
        <fullName evidence="4">Protein kinase domain-containing protein</fullName>
    </recommendedName>
</protein>
<feature type="repeat" description="ANK" evidence="3">
    <location>
        <begin position="646"/>
        <end position="678"/>
    </location>
</feature>
<dbReference type="AlphaFoldDB" id="A0A194X8F1"/>
<dbReference type="PANTHER" id="PTHR24198">
    <property type="entry name" value="ANKYRIN REPEAT AND PROTEIN KINASE DOMAIN-CONTAINING PROTEIN"/>
    <property type="match status" value="1"/>
</dbReference>
<dbReference type="PROSITE" id="PS00108">
    <property type="entry name" value="PROTEIN_KINASE_ST"/>
    <property type="match status" value="1"/>
</dbReference>
<evidence type="ECO:0000313" key="6">
    <source>
        <dbReference type="Proteomes" id="UP000070700"/>
    </source>
</evidence>